<evidence type="ECO:0000313" key="4">
    <source>
        <dbReference type="Proteomes" id="UP000015101"/>
    </source>
</evidence>
<accession>T1FLM3</accession>
<dbReference type="HOGENOM" id="CLU_1708716_0_0_1"/>
<evidence type="ECO:0000313" key="3">
    <source>
        <dbReference type="EnsemblMetazoa" id="HelroP184629"/>
    </source>
</evidence>
<dbReference type="EnsemblMetazoa" id="HelroT184629">
    <property type="protein sequence ID" value="HelroP184629"/>
    <property type="gene ID" value="HelroG184629"/>
</dbReference>
<dbReference type="EMBL" id="KB096106">
    <property type="protein sequence ID" value="ESO08269.1"/>
    <property type="molecule type" value="Genomic_DNA"/>
</dbReference>
<evidence type="ECO:0000256" key="1">
    <source>
        <dbReference type="SAM" id="MobiDB-lite"/>
    </source>
</evidence>
<gene>
    <name evidence="3" type="primary">20209722</name>
    <name evidence="2" type="ORF">HELRODRAFT_184629</name>
</gene>
<organism evidence="3 4">
    <name type="scientific">Helobdella robusta</name>
    <name type="common">Californian leech</name>
    <dbReference type="NCBI Taxonomy" id="6412"/>
    <lineage>
        <taxon>Eukaryota</taxon>
        <taxon>Metazoa</taxon>
        <taxon>Spiralia</taxon>
        <taxon>Lophotrochozoa</taxon>
        <taxon>Annelida</taxon>
        <taxon>Clitellata</taxon>
        <taxon>Hirudinea</taxon>
        <taxon>Rhynchobdellida</taxon>
        <taxon>Glossiphoniidae</taxon>
        <taxon>Helobdella</taxon>
    </lineage>
</organism>
<reference evidence="3" key="3">
    <citation type="submission" date="2015-06" db="UniProtKB">
        <authorList>
            <consortium name="EnsemblMetazoa"/>
        </authorList>
    </citation>
    <scope>IDENTIFICATION</scope>
</reference>
<reference evidence="4" key="1">
    <citation type="submission" date="2012-12" db="EMBL/GenBank/DDBJ databases">
        <authorList>
            <person name="Hellsten U."/>
            <person name="Grimwood J."/>
            <person name="Chapman J.A."/>
            <person name="Shapiro H."/>
            <person name="Aerts A."/>
            <person name="Otillar R.P."/>
            <person name="Terry A.Y."/>
            <person name="Boore J.L."/>
            <person name="Simakov O."/>
            <person name="Marletaz F."/>
            <person name="Cho S.-J."/>
            <person name="Edsinger-Gonzales E."/>
            <person name="Havlak P."/>
            <person name="Kuo D.-H."/>
            <person name="Larsson T."/>
            <person name="Lv J."/>
            <person name="Arendt D."/>
            <person name="Savage R."/>
            <person name="Osoegawa K."/>
            <person name="de Jong P."/>
            <person name="Lindberg D.R."/>
            <person name="Seaver E.C."/>
            <person name="Weisblat D.A."/>
            <person name="Putnam N.H."/>
            <person name="Grigoriev I.V."/>
            <person name="Rokhsar D.S."/>
        </authorList>
    </citation>
    <scope>NUCLEOTIDE SEQUENCE</scope>
</reference>
<dbReference type="OrthoDB" id="271111at2759"/>
<dbReference type="KEGG" id="hro:HELRODRAFT_184629"/>
<evidence type="ECO:0000313" key="2">
    <source>
        <dbReference type="EMBL" id="ESO08269.1"/>
    </source>
</evidence>
<dbReference type="EMBL" id="AMQM01011092">
    <property type="status" value="NOT_ANNOTATED_CDS"/>
    <property type="molecule type" value="Genomic_DNA"/>
</dbReference>
<dbReference type="AlphaFoldDB" id="T1FLM3"/>
<dbReference type="GeneID" id="20209722"/>
<proteinExistence type="predicted"/>
<dbReference type="Proteomes" id="UP000015101">
    <property type="component" value="Unassembled WGS sequence"/>
</dbReference>
<sequence length="154" mass="17496">MGRDCCVKYLQVLVCTHSNKWVTCHHHYHHHHRYTRKEILVPVHLYGQLAQHERGIQLLRSEDQTLTYYFNSIKSNLSKMTAAASPFTPSTSSSCTPSTWRPTSLHEGFMGFGDKDGDKKDGDEGENELQRSDADVGSFDVILLKTMKAALWIA</sequence>
<dbReference type="InParanoid" id="T1FLM3"/>
<keyword evidence="4" id="KW-1185">Reference proteome</keyword>
<dbReference type="CTD" id="20209722"/>
<feature type="compositionally biased region" description="Basic and acidic residues" evidence="1">
    <location>
        <begin position="113"/>
        <end position="131"/>
    </location>
</feature>
<reference evidence="2 4" key="2">
    <citation type="journal article" date="2013" name="Nature">
        <title>Insights into bilaterian evolution from three spiralian genomes.</title>
        <authorList>
            <person name="Simakov O."/>
            <person name="Marletaz F."/>
            <person name="Cho S.J."/>
            <person name="Edsinger-Gonzales E."/>
            <person name="Havlak P."/>
            <person name="Hellsten U."/>
            <person name="Kuo D.H."/>
            <person name="Larsson T."/>
            <person name="Lv J."/>
            <person name="Arendt D."/>
            <person name="Savage R."/>
            <person name="Osoegawa K."/>
            <person name="de Jong P."/>
            <person name="Grimwood J."/>
            <person name="Chapman J.A."/>
            <person name="Shapiro H."/>
            <person name="Aerts A."/>
            <person name="Otillar R.P."/>
            <person name="Terry A.Y."/>
            <person name="Boore J.L."/>
            <person name="Grigoriev I.V."/>
            <person name="Lindberg D.R."/>
            <person name="Seaver E.C."/>
            <person name="Weisblat D.A."/>
            <person name="Putnam N.H."/>
            <person name="Rokhsar D.S."/>
        </authorList>
    </citation>
    <scope>NUCLEOTIDE SEQUENCE</scope>
</reference>
<dbReference type="RefSeq" id="XP_009013634.1">
    <property type="nucleotide sequence ID" value="XM_009015386.1"/>
</dbReference>
<name>T1FLM3_HELRO</name>
<feature type="region of interest" description="Disordered" evidence="1">
    <location>
        <begin position="111"/>
        <end position="131"/>
    </location>
</feature>
<protein>
    <submittedName>
        <fullName evidence="2 3">Uncharacterized protein</fullName>
    </submittedName>
</protein>